<dbReference type="OrthoDB" id="826030at2"/>
<dbReference type="RefSeq" id="WP_145674567.1">
    <property type="nucleotide sequence ID" value="NZ_VIWO01000013.1"/>
</dbReference>
<dbReference type="EMBL" id="VIWO01000013">
    <property type="protein sequence ID" value="TWF32795.1"/>
    <property type="molecule type" value="Genomic_DNA"/>
</dbReference>
<keyword evidence="2" id="KW-1185">Reference proteome</keyword>
<dbReference type="AlphaFoldDB" id="A0A561P3V9"/>
<protein>
    <recommendedName>
        <fullName evidence="3">AhpC/TSA family protein</fullName>
    </recommendedName>
</protein>
<name>A0A561P3V9_9BACT</name>
<evidence type="ECO:0000313" key="1">
    <source>
        <dbReference type="EMBL" id="TWF32795.1"/>
    </source>
</evidence>
<accession>A0A561P3V9</accession>
<organism evidence="1 2">
    <name type="scientific">Chitinophaga polysaccharea</name>
    <dbReference type="NCBI Taxonomy" id="1293035"/>
    <lineage>
        <taxon>Bacteria</taxon>
        <taxon>Pseudomonadati</taxon>
        <taxon>Bacteroidota</taxon>
        <taxon>Chitinophagia</taxon>
        <taxon>Chitinophagales</taxon>
        <taxon>Chitinophagaceae</taxon>
        <taxon>Chitinophaga</taxon>
    </lineage>
</organism>
<evidence type="ECO:0008006" key="3">
    <source>
        <dbReference type="Google" id="ProtNLM"/>
    </source>
</evidence>
<comment type="caution">
    <text evidence="1">The sequence shown here is derived from an EMBL/GenBank/DDBJ whole genome shotgun (WGS) entry which is preliminary data.</text>
</comment>
<sequence>MNRLYVLMTLSILVFSQCKSFKKSDSDLETETISSGLKKASFQAPKKWMVILPGLGCNGCIQEGEAFMRDFIDSTGIFFILTKVQSVKILQQKIGKHINNRVNVFIDNDGMFSLPTKNVIYPCIVQLDNGKIVKHQFQSPANGQAFEWLKIQMEQ</sequence>
<proteinExistence type="predicted"/>
<reference evidence="1 2" key="1">
    <citation type="submission" date="2019-06" db="EMBL/GenBank/DDBJ databases">
        <title>Sorghum-associated microbial communities from plants grown in Nebraska, USA.</title>
        <authorList>
            <person name="Schachtman D."/>
        </authorList>
    </citation>
    <scope>NUCLEOTIDE SEQUENCE [LARGE SCALE GENOMIC DNA]</scope>
    <source>
        <strain evidence="1 2">1209</strain>
    </source>
</reference>
<evidence type="ECO:0000313" key="2">
    <source>
        <dbReference type="Proteomes" id="UP000320811"/>
    </source>
</evidence>
<gene>
    <name evidence="1" type="ORF">FHW36_11349</name>
</gene>
<dbReference type="Proteomes" id="UP000320811">
    <property type="component" value="Unassembled WGS sequence"/>
</dbReference>